<name>A0A0F0CKN4_9BACT</name>
<dbReference type="EMBL" id="JYNY01000458">
    <property type="protein sequence ID" value="KJJ83873.1"/>
    <property type="molecule type" value="Genomic_DNA"/>
</dbReference>
<dbReference type="Proteomes" id="UP000033428">
    <property type="component" value="Unassembled WGS sequence"/>
</dbReference>
<evidence type="ECO:0008006" key="3">
    <source>
        <dbReference type="Google" id="ProtNLM"/>
    </source>
</evidence>
<evidence type="ECO:0000313" key="2">
    <source>
        <dbReference type="Proteomes" id="UP000033428"/>
    </source>
</evidence>
<dbReference type="SUPFAM" id="SSF48371">
    <property type="entry name" value="ARM repeat"/>
    <property type="match status" value="1"/>
</dbReference>
<dbReference type="InterPro" id="IPR011989">
    <property type="entry name" value="ARM-like"/>
</dbReference>
<proteinExistence type="predicted"/>
<keyword evidence="2" id="KW-1185">Reference proteome</keyword>
<organism evidence="1 2">
    <name type="scientific">Candidatus Omnitrophus magneticus</name>
    <dbReference type="NCBI Taxonomy" id="1609969"/>
    <lineage>
        <taxon>Bacteria</taxon>
        <taxon>Pseudomonadati</taxon>
        <taxon>Candidatus Omnitrophota</taxon>
        <taxon>Candidatus Omnitrophus</taxon>
    </lineage>
</organism>
<evidence type="ECO:0000313" key="1">
    <source>
        <dbReference type="EMBL" id="KJJ83873.1"/>
    </source>
</evidence>
<dbReference type="AlphaFoldDB" id="A0A0F0CKN4"/>
<gene>
    <name evidence="1" type="ORF">OMAG_002258</name>
</gene>
<dbReference type="Gene3D" id="1.25.10.10">
    <property type="entry name" value="Leucine-rich Repeat Variant"/>
    <property type="match status" value="1"/>
</dbReference>
<sequence length="684" mass="79309">MDRLKINELKIKHILNNLTRPDGARAEEIFNELLSFRRESEINYIFDCFMNKGDSQSITSLIEYLLKIERPYAFTKLYELTEHNDRFIRQEVLFFIPAVPPRSAYKFILKLLYSGQREHILFALKRLSAMKIKKSISIISKFLETHKNDASIILGIMEIFSVIPLKTSFIKLEGLLSDTRENISNKAVELLSFMIRTFEPPSFKKYLTFRYPQIKEEVYKLLTLKRSKKNEALIVKALREEHDNHLKMKLILWLEEIKTPALLKTLLNFSREDSSHEISMASLSMIKKLKSKTILKYLLKYDFKSSQLEKNSFHKVAIFINILTEYNTSLDILNYLIKHIYHRSNNNAVKLAVINSLARFKNDTAIKFLYAISKKEKQFSYAAASALTHVISDKHWDIVKNFLSESTKKDPPAEKLVFINYIARVKDDRVIPDEIKNLIQDIALSENNSSAVLAVRTLGKLFNDAGTIITLIKKLDSDVSSEYKLSVSRAVKDILKINPVILPDALQKILSYHGAGKARIFLYKTIDELETSKAQFFDIADNFIKLLINEETPFANKNFTKKRIIIFLKKISEKNLSNFMDYMRNDNIPDTARLFLLKILNAGKAHLIRTLSIDFMVKQYVKSSLPLKLEYLKFFKKKYQAGGDIIEEIFNDLAVEKDETALHGIKNLISEWFIPKNRLKGVIV</sequence>
<accession>A0A0F0CKN4</accession>
<protein>
    <recommendedName>
        <fullName evidence="3">HEAT repeat domain-containing protein</fullName>
    </recommendedName>
</protein>
<reference evidence="1 2" key="1">
    <citation type="submission" date="2015-02" db="EMBL/GenBank/DDBJ databases">
        <title>Single-cell genomics of uncultivated deep-branching MTB reveals a conserved set of magnetosome genes.</title>
        <authorList>
            <person name="Kolinko S."/>
            <person name="Richter M."/>
            <person name="Glockner F.O."/>
            <person name="Brachmann A."/>
            <person name="Schuler D."/>
        </authorList>
    </citation>
    <scope>NUCLEOTIDE SEQUENCE [LARGE SCALE GENOMIC DNA]</scope>
    <source>
        <strain evidence="1">SKK-01</strain>
    </source>
</reference>
<dbReference type="InterPro" id="IPR016024">
    <property type="entry name" value="ARM-type_fold"/>
</dbReference>
<comment type="caution">
    <text evidence="1">The sequence shown here is derived from an EMBL/GenBank/DDBJ whole genome shotgun (WGS) entry which is preliminary data.</text>
</comment>